<keyword evidence="1" id="KW-0472">Membrane</keyword>
<sequence>MTLEQDWSLPQVVALIGSVGAIALIPGAALVAVEAQTTTYPDVTPDYWAQPFIQRLSEANILTGYPDGTFRPEQAMDRDEYAAVIRQAFEAERVRSIPQASVFDDVPENYWANDAISEAYETGFMGTPDPNEFEPKTEISRADAIVALVEGLGIEASATPVAAVPAAAETVQPVQARQQQRKAPNQIAFPLASTAIMQLFAPPAQAAGTDAAPVAAQANGTNPDAGATAAIDLSEYYTDAEQIPEYARDEIAAATQTGLIVNYPDPNVLNPNQPISRGGVAALVYQALVYQQESEPLSSTSGAYEYIANP</sequence>
<gene>
    <name evidence="3" type="ORF">DCF17_08275</name>
</gene>
<feature type="domain" description="SLH" evidence="2">
    <location>
        <begin position="36"/>
        <end position="99"/>
    </location>
</feature>
<comment type="caution">
    <text evidence="3">The sequence shown here is derived from an EMBL/GenBank/DDBJ whole genome shotgun (WGS) entry which is preliminary data.</text>
</comment>
<dbReference type="InterPro" id="IPR051465">
    <property type="entry name" value="Cell_Envelope_Struct_Comp"/>
</dbReference>
<reference evidence="4" key="1">
    <citation type="submission" date="2018-04" db="EMBL/GenBank/DDBJ databases">
        <authorList>
            <person name="Cornet L."/>
        </authorList>
    </citation>
    <scope>NUCLEOTIDE SEQUENCE [LARGE SCALE GENOMIC DNA]</scope>
</reference>
<protein>
    <submittedName>
        <fullName evidence="3">S-layer homology domain-containing protein</fullName>
    </submittedName>
</protein>
<dbReference type="PANTHER" id="PTHR43308:SF5">
    <property type="entry name" value="S-LAYER PROTEIN _ PEPTIDOGLYCAN ENDO-BETA-N-ACETYLGLUCOSAMINIDASE"/>
    <property type="match status" value="1"/>
</dbReference>
<feature type="domain" description="SLH" evidence="2">
    <location>
        <begin position="234"/>
        <end position="298"/>
    </location>
</feature>
<feature type="transmembrane region" description="Helical" evidence="1">
    <location>
        <begin position="12"/>
        <end position="33"/>
    </location>
</feature>
<dbReference type="Pfam" id="PF00395">
    <property type="entry name" value="SLH"/>
    <property type="match status" value="3"/>
</dbReference>
<dbReference type="PROSITE" id="PS51272">
    <property type="entry name" value="SLH"/>
    <property type="match status" value="3"/>
</dbReference>
<name>A0A2W4WC07_9CYAN</name>
<organism evidence="3 4">
    <name type="scientific">Shackletoniella antarctica</name>
    <dbReference type="NCBI Taxonomy" id="268115"/>
    <lineage>
        <taxon>Bacteria</taxon>
        <taxon>Bacillati</taxon>
        <taxon>Cyanobacteriota</taxon>
        <taxon>Cyanophyceae</taxon>
        <taxon>Oculatellales</taxon>
        <taxon>Oculatellaceae</taxon>
        <taxon>Shackletoniella</taxon>
    </lineage>
</organism>
<dbReference type="Proteomes" id="UP000249081">
    <property type="component" value="Unassembled WGS sequence"/>
</dbReference>
<dbReference type="InterPro" id="IPR001119">
    <property type="entry name" value="SLH_dom"/>
</dbReference>
<evidence type="ECO:0000259" key="2">
    <source>
        <dbReference type="PROSITE" id="PS51272"/>
    </source>
</evidence>
<reference evidence="3 4" key="2">
    <citation type="submission" date="2018-06" db="EMBL/GenBank/DDBJ databases">
        <title>Metagenomic assembly of (sub)arctic Cyanobacteria and their associated microbiome from non-axenic cultures.</title>
        <authorList>
            <person name="Baurain D."/>
        </authorList>
    </citation>
    <scope>NUCLEOTIDE SEQUENCE [LARGE SCALE GENOMIC DNA]</scope>
    <source>
        <strain evidence="3">ULC041bin1</strain>
    </source>
</reference>
<evidence type="ECO:0000256" key="1">
    <source>
        <dbReference type="SAM" id="Phobius"/>
    </source>
</evidence>
<dbReference type="PANTHER" id="PTHR43308">
    <property type="entry name" value="OUTER MEMBRANE PROTEIN ALPHA-RELATED"/>
    <property type="match status" value="1"/>
</dbReference>
<keyword evidence="1" id="KW-0812">Transmembrane</keyword>
<feature type="domain" description="SLH" evidence="2">
    <location>
        <begin position="100"/>
        <end position="162"/>
    </location>
</feature>
<proteinExistence type="predicted"/>
<dbReference type="AlphaFoldDB" id="A0A2W4WC07"/>
<evidence type="ECO:0000313" key="4">
    <source>
        <dbReference type="Proteomes" id="UP000249081"/>
    </source>
</evidence>
<dbReference type="EMBL" id="QBMN01000044">
    <property type="protein sequence ID" value="PZO42603.1"/>
    <property type="molecule type" value="Genomic_DNA"/>
</dbReference>
<evidence type="ECO:0000313" key="3">
    <source>
        <dbReference type="EMBL" id="PZO42603.1"/>
    </source>
</evidence>
<accession>A0A2W4WC07</accession>
<keyword evidence="1" id="KW-1133">Transmembrane helix</keyword>